<dbReference type="SUPFAM" id="SSF46955">
    <property type="entry name" value="Putative DNA-binding domain"/>
    <property type="match status" value="1"/>
</dbReference>
<organism evidence="2 3">
    <name type="scientific">Streptomyces gulbargensis</name>
    <dbReference type="NCBI Taxonomy" id="364901"/>
    <lineage>
        <taxon>Bacteria</taxon>
        <taxon>Bacillati</taxon>
        <taxon>Actinomycetota</taxon>
        <taxon>Actinomycetes</taxon>
        <taxon>Kitasatosporales</taxon>
        <taxon>Streptomycetaceae</taxon>
        <taxon>Streptomyces</taxon>
    </lineage>
</organism>
<accession>A0ABP7M1I2</accession>
<dbReference type="Pfam" id="PF12728">
    <property type="entry name" value="HTH_17"/>
    <property type="match status" value="1"/>
</dbReference>
<feature type="domain" description="Helix-turn-helix" evidence="1">
    <location>
        <begin position="10"/>
        <end position="61"/>
    </location>
</feature>
<sequence>MAGTPKTRAMLTVPEICEELGISSSTFYDWRLKRRAPRCIKLPNGALRVRRVDLELWLNEHEDAA</sequence>
<proteinExistence type="predicted"/>
<comment type="caution">
    <text evidence="2">The sequence shown here is derived from an EMBL/GenBank/DDBJ whole genome shotgun (WGS) entry which is preliminary data.</text>
</comment>
<evidence type="ECO:0000313" key="3">
    <source>
        <dbReference type="Proteomes" id="UP001501000"/>
    </source>
</evidence>
<protein>
    <submittedName>
        <fullName evidence="2">Helix-turn-helix domain-containing protein</fullName>
    </submittedName>
</protein>
<dbReference type="InterPro" id="IPR009061">
    <property type="entry name" value="DNA-bd_dom_put_sf"/>
</dbReference>
<dbReference type="InterPro" id="IPR041657">
    <property type="entry name" value="HTH_17"/>
</dbReference>
<keyword evidence="3" id="KW-1185">Reference proteome</keyword>
<name>A0ABP7M1I2_9ACTN</name>
<reference evidence="3" key="1">
    <citation type="journal article" date="2019" name="Int. J. Syst. Evol. Microbiol.">
        <title>The Global Catalogue of Microorganisms (GCM) 10K type strain sequencing project: providing services to taxonomists for standard genome sequencing and annotation.</title>
        <authorList>
            <consortium name="The Broad Institute Genomics Platform"/>
            <consortium name="The Broad Institute Genome Sequencing Center for Infectious Disease"/>
            <person name="Wu L."/>
            <person name="Ma J."/>
        </authorList>
    </citation>
    <scope>NUCLEOTIDE SEQUENCE [LARGE SCALE GENOMIC DNA]</scope>
    <source>
        <strain evidence="3">JCM 16956</strain>
    </source>
</reference>
<dbReference type="RefSeq" id="WP_189847552.1">
    <property type="nucleotide sequence ID" value="NZ_BAABAJ010000006.1"/>
</dbReference>
<gene>
    <name evidence="2" type="ORF">GCM10022244_23500</name>
</gene>
<evidence type="ECO:0000259" key="1">
    <source>
        <dbReference type="Pfam" id="PF12728"/>
    </source>
</evidence>
<dbReference type="EMBL" id="BAABAJ010000006">
    <property type="protein sequence ID" value="GAA3912792.1"/>
    <property type="molecule type" value="Genomic_DNA"/>
</dbReference>
<dbReference type="Proteomes" id="UP001501000">
    <property type="component" value="Unassembled WGS sequence"/>
</dbReference>
<evidence type="ECO:0000313" key="2">
    <source>
        <dbReference type="EMBL" id="GAA3912792.1"/>
    </source>
</evidence>